<keyword evidence="1" id="KW-0812">Transmembrane</keyword>
<evidence type="ECO:0000313" key="2">
    <source>
        <dbReference type="EMBL" id="DAF95984.1"/>
    </source>
</evidence>
<keyword evidence="1" id="KW-1133">Transmembrane helix</keyword>
<keyword evidence="1" id="KW-0472">Membrane</keyword>
<organism evidence="2">
    <name type="scientific">Myoviridae sp. ctwVB15</name>
    <dbReference type="NCBI Taxonomy" id="2825208"/>
    <lineage>
        <taxon>Viruses</taxon>
        <taxon>Duplodnaviria</taxon>
        <taxon>Heunggongvirae</taxon>
        <taxon>Uroviricota</taxon>
        <taxon>Caudoviricetes</taxon>
    </lineage>
</organism>
<accession>A0A8S5UNC2</accession>
<dbReference type="EMBL" id="BK016112">
    <property type="protein sequence ID" value="DAF95984.1"/>
    <property type="molecule type" value="Genomic_DNA"/>
</dbReference>
<sequence length="77" mass="8192">MKNFLVSLVVLFIIGVSLSVGIVLSAFGAVIAGVFYFVEIIATVIMTVIMTLIVIIGGIFAVLFSPNEEKKEKDNAG</sequence>
<proteinExistence type="predicted"/>
<reference evidence="2" key="1">
    <citation type="journal article" date="2021" name="Proc. Natl. Acad. Sci. U.S.A.">
        <title>A Catalog of Tens of Thousands of Viruses from Human Metagenomes Reveals Hidden Associations with Chronic Diseases.</title>
        <authorList>
            <person name="Tisza M.J."/>
            <person name="Buck C.B."/>
        </authorList>
    </citation>
    <scope>NUCLEOTIDE SEQUENCE</scope>
    <source>
        <strain evidence="2">CtwVB15</strain>
    </source>
</reference>
<protein>
    <submittedName>
        <fullName evidence="2">Uncharacterized protein</fullName>
    </submittedName>
</protein>
<feature type="transmembrane region" description="Helical" evidence="1">
    <location>
        <begin position="35"/>
        <end position="64"/>
    </location>
</feature>
<evidence type="ECO:0000256" key="1">
    <source>
        <dbReference type="SAM" id="Phobius"/>
    </source>
</evidence>
<name>A0A8S5UNC2_9CAUD</name>